<dbReference type="InterPro" id="IPR011989">
    <property type="entry name" value="ARM-like"/>
</dbReference>
<proteinExistence type="inferred from homology"/>
<evidence type="ECO:0000256" key="5">
    <source>
        <dbReference type="ARBA" id="ARBA00023136"/>
    </source>
</evidence>
<dbReference type="Proteomes" id="UP000789572">
    <property type="component" value="Unassembled WGS sequence"/>
</dbReference>
<name>A0A9N8VTC6_9GLOM</name>
<feature type="domain" description="Clathrin/coatomer adaptor adaptin-like N-terminal" evidence="6">
    <location>
        <begin position="48"/>
        <end position="186"/>
    </location>
</feature>
<dbReference type="EMBL" id="CAJVPJ010000026">
    <property type="protein sequence ID" value="CAG8459860.1"/>
    <property type="molecule type" value="Genomic_DNA"/>
</dbReference>
<dbReference type="OrthoDB" id="10254310at2759"/>
<evidence type="ECO:0000256" key="1">
    <source>
        <dbReference type="ARBA" id="ARBA00004308"/>
    </source>
</evidence>
<evidence type="ECO:0000256" key="3">
    <source>
        <dbReference type="ARBA" id="ARBA00022448"/>
    </source>
</evidence>
<dbReference type="PANTHER" id="PTHR11134">
    <property type="entry name" value="ADAPTOR COMPLEX SUBUNIT BETA FAMILY MEMBER"/>
    <property type="match status" value="1"/>
</dbReference>
<evidence type="ECO:0000256" key="2">
    <source>
        <dbReference type="ARBA" id="ARBA00006613"/>
    </source>
</evidence>
<dbReference type="InterPro" id="IPR002553">
    <property type="entry name" value="Clathrin/coatomer_adapt-like_N"/>
</dbReference>
<sequence>MTDYFSKAAALAQSAAKLSKKMSEGLVENARELGLEATSSQHYFDTSEEKMQHIRKHLDSRHDREKLDGLKRLIAMISKGRDVSEFFPDVVKNVASNNLEVRKLVYIYLLRYAEEEPDVALLSINTFQKDLTDQNPIIRAMALRVMSGIRVPMIGPIVLLAIKKCIVDLSPYVRKTAAHAIPKCYR</sequence>
<dbReference type="InterPro" id="IPR016024">
    <property type="entry name" value="ARM-type_fold"/>
</dbReference>
<keyword evidence="3" id="KW-0813">Transport</keyword>
<dbReference type="GO" id="GO:0016192">
    <property type="term" value="P:vesicle-mediated transport"/>
    <property type="evidence" value="ECO:0007669"/>
    <property type="project" value="InterPro"/>
</dbReference>
<comment type="caution">
    <text evidence="7">The sequence shown here is derived from an EMBL/GenBank/DDBJ whole genome shotgun (WGS) entry which is preliminary data.</text>
</comment>
<comment type="similarity">
    <text evidence="2">Belongs to the adaptor complexes large subunit family.</text>
</comment>
<dbReference type="GO" id="GO:0006886">
    <property type="term" value="P:intracellular protein transport"/>
    <property type="evidence" value="ECO:0007669"/>
    <property type="project" value="InterPro"/>
</dbReference>
<evidence type="ECO:0000313" key="8">
    <source>
        <dbReference type="Proteomes" id="UP000789572"/>
    </source>
</evidence>
<keyword evidence="5" id="KW-0472">Membrane</keyword>
<dbReference type="GO" id="GO:0030117">
    <property type="term" value="C:membrane coat"/>
    <property type="evidence" value="ECO:0007669"/>
    <property type="project" value="InterPro"/>
</dbReference>
<keyword evidence="8" id="KW-1185">Reference proteome</keyword>
<dbReference type="InterPro" id="IPR026739">
    <property type="entry name" value="AP_beta"/>
</dbReference>
<protein>
    <submittedName>
        <fullName evidence="7">7655_t:CDS:1</fullName>
    </submittedName>
</protein>
<dbReference type="SUPFAM" id="SSF48371">
    <property type="entry name" value="ARM repeat"/>
    <property type="match status" value="1"/>
</dbReference>
<dbReference type="AlphaFoldDB" id="A0A9N8VTC6"/>
<gene>
    <name evidence="7" type="ORF">POCULU_LOCUS501</name>
</gene>
<comment type="subcellular location">
    <subcellularLocation>
        <location evidence="1">Endomembrane system</location>
    </subcellularLocation>
</comment>
<keyword evidence="4" id="KW-0653">Protein transport</keyword>
<reference evidence="7" key="1">
    <citation type="submission" date="2021-06" db="EMBL/GenBank/DDBJ databases">
        <authorList>
            <person name="Kallberg Y."/>
            <person name="Tangrot J."/>
            <person name="Rosling A."/>
        </authorList>
    </citation>
    <scope>NUCLEOTIDE SEQUENCE</scope>
    <source>
        <strain evidence="7">IA702</strain>
    </source>
</reference>
<organism evidence="7 8">
    <name type="scientific">Paraglomus occultum</name>
    <dbReference type="NCBI Taxonomy" id="144539"/>
    <lineage>
        <taxon>Eukaryota</taxon>
        <taxon>Fungi</taxon>
        <taxon>Fungi incertae sedis</taxon>
        <taxon>Mucoromycota</taxon>
        <taxon>Glomeromycotina</taxon>
        <taxon>Glomeromycetes</taxon>
        <taxon>Paraglomerales</taxon>
        <taxon>Paraglomeraceae</taxon>
        <taxon>Paraglomus</taxon>
    </lineage>
</organism>
<evidence type="ECO:0000256" key="4">
    <source>
        <dbReference type="ARBA" id="ARBA00022927"/>
    </source>
</evidence>
<evidence type="ECO:0000259" key="6">
    <source>
        <dbReference type="Pfam" id="PF01602"/>
    </source>
</evidence>
<dbReference type="Gene3D" id="1.25.10.10">
    <property type="entry name" value="Leucine-rich Repeat Variant"/>
    <property type="match status" value="1"/>
</dbReference>
<dbReference type="Pfam" id="PF01602">
    <property type="entry name" value="Adaptin_N"/>
    <property type="match status" value="1"/>
</dbReference>
<evidence type="ECO:0000313" key="7">
    <source>
        <dbReference type="EMBL" id="CAG8459860.1"/>
    </source>
</evidence>
<accession>A0A9N8VTC6</accession>
<dbReference type="GO" id="GO:0012505">
    <property type="term" value="C:endomembrane system"/>
    <property type="evidence" value="ECO:0007669"/>
    <property type="project" value="UniProtKB-SubCell"/>
</dbReference>